<dbReference type="InterPro" id="IPR038336">
    <property type="entry name" value="NET_sf"/>
</dbReference>
<dbReference type="GO" id="GO:0006338">
    <property type="term" value="P:chromatin remodeling"/>
    <property type="evidence" value="ECO:0007669"/>
    <property type="project" value="TreeGrafter"/>
</dbReference>
<feature type="compositionally biased region" description="Low complexity" evidence="3">
    <location>
        <begin position="222"/>
        <end position="232"/>
    </location>
</feature>
<dbReference type="GO" id="GO:0000785">
    <property type="term" value="C:chromatin"/>
    <property type="evidence" value="ECO:0007669"/>
    <property type="project" value="TreeGrafter"/>
</dbReference>
<gene>
    <name evidence="6" type="ORF">HII31_13639</name>
</gene>
<dbReference type="PANTHER" id="PTHR22880:SF225">
    <property type="entry name" value="BROMODOMAIN-CONTAINING PROTEIN BET-1-RELATED"/>
    <property type="match status" value="1"/>
</dbReference>
<dbReference type="EMBL" id="JABCIY010000344">
    <property type="protein sequence ID" value="KAF7185016.1"/>
    <property type="molecule type" value="Genomic_DNA"/>
</dbReference>
<dbReference type="InterPro" id="IPR027353">
    <property type="entry name" value="NET_dom"/>
</dbReference>
<evidence type="ECO:0000313" key="6">
    <source>
        <dbReference type="EMBL" id="KAF7185016.1"/>
    </source>
</evidence>
<evidence type="ECO:0000256" key="3">
    <source>
        <dbReference type="SAM" id="MobiDB-lite"/>
    </source>
</evidence>
<dbReference type="Proteomes" id="UP000660729">
    <property type="component" value="Unassembled WGS sequence"/>
</dbReference>
<keyword evidence="7" id="KW-1185">Reference proteome</keyword>
<feature type="domain" description="NET" evidence="5">
    <location>
        <begin position="695"/>
        <end position="775"/>
    </location>
</feature>
<feature type="region of interest" description="Disordered" evidence="3">
    <location>
        <begin position="603"/>
        <end position="640"/>
    </location>
</feature>
<dbReference type="InterPro" id="IPR050935">
    <property type="entry name" value="Bromo_chromatin_reader"/>
</dbReference>
<dbReference type="SMART" id="SM00297">
    <property type="entry name" value="BROMO"/>
    <property type="match status" value="2"/>
</dbReference>
<dbReference type="Pfam" id="PF00439">
    <property type="entry name" value="Bromodomain"/>
    <property type="match status" value="2"/>
</dbReference>
<feature type="domain" description="Bromo" evidence="4">
    <location>
        <begin position="312"/>
        <end position="384"/>
    </location>
</feature>
<feature type="compositionally biased region" description="Low complexity" evidence="3">
    <location>
        <begin position="429"/>
        <end position="454"/>
    </location>
</feature>
<evidence type="ECO:0000313" key="7">
    <source>
        <dbReference type="Proteomes" id="UP000660729"/>
    </source>
</evidence>
<feature type="region of interest" description="Disordered" evidence="3">
    <location>
        <begin position="401"/>
        <end position="491"/>
    </location>
</feature>
<comment type="caution">
    <text evidence="6">The sequence shown here is derived from an EMBL/GenBank/DDBJ whole genome shotgun (WGS) entry which is preliminary data.</text>
</comment>
<dbReference type="Gene3D" id="1.20.1270.220">
    <property type="match status" value="1"/>
</dbReference>
<dbReference type="AlphaFoldDB" id="A0A8H6R7N6"/>
<feature type="domain" description="Bromo" evidence="4">
    <location>
        <begin position="512"/>
        <end position="584"/>
    </location>
</feature>
<sequence>MASDVAQHELVTSSLPADAPLTNGDHEQPMAVEENRNAEAFGENAAVSKTDPSLDVSSVAPTDPNPAGPTPIKDVAPGIAPVADFVPKEAQPTSHPTPPPDEPLVASEANIDTEMTAPPKEPTPVPEPAAEPVTAPATASNESSLVRPREEDEEGEEDAERAAKRSRTEDVPMQDAPAVESASVVAKEDAPAVEAPVAESSGEQPAPVIAKTESADDVAMGTPPADAPPATTESQQSDAPMTNGDAVPAASTETSAPEVKPAENEVKPSVEGAAAPASETPQAPAAKSHQYSKEPMTTGQLRFLIEKMKNLKKTKNSAFFLKPVDPVLLGIPTYPEIIKNPMDLGTMEQKLKSNKYKTVQEFADDFALIINNTMTFNGPHHAVTQAGMSMEAYFRKMMETVPSSDQQAKAQAKKSSPKPPAPARRESRSAAVTAAPAPALPSAASTSASSEPFALQPDGTPQIRRESTTNRPARTIKPPPAKELAYAKPKRKEHQTELKFVEHVLNQLKGPKYATVNHVFLAPVDPVALNIPHYRQIVKHPMDLGTMTQKLNQGQYGRAAEFKKDFELMVQNCLAFNPPGNAVRDLGISFQREFEDLWRTKEQWEKRRKAQTVRQASVSADEESAEEEEEEEEASTTADPAATIAALQKQLADMQNALAGLGSGNQAKSKKAKAPKASSKKGGAPAAKATKPAAAKAKAKKPKQVTYEEKQEISEAVGNMDGGQVEELTRIITSNCKKYADQEEMELEIDDLPNDVQAMLLTYVRSIFGNPNKRARQPSPDDVAAEDDDDFAPPARGARGGGGSKRKKHKPMGKQEQQAAITNIQKQLAQFQNPGMSGSASPSNAYPAQDADTSGDDESEESEEE</sequence>
<dbReference type="CDD" id="cd05500">
    <property type="entry name" value="Bromo_BDF1_2_I"/>
    <property type="match status" value="1"/>
</dbReference>
<dbReference type="InterPro" id="IPR001487">
    <property type="entry name" value="Bromodomain"/>
</dbReference>
<accession>A0A8H6R7N6</accession>
<evidence type="ECO:0000259" key="5">
    <source>
        <dbReference type="PROSITE" id="PS51525"/>
    </source>
</evidence>
<keyword evidence="1 2" id="KW-0103">Bromodomain</keyword>
<feature type="region of interest" description="Disordered" evidence="3">
    <location>
        <begin position="768"/>
        <end position="865"/>
    </location>
</feature>
<feature type="compositionally biased region" description="Basic and acidic residues" evidence="3">
    <location>
        <begin position="24"/>
        <end position="37"/>
    </location>
</feature>
<feature type="compositionally biased region" description="Polar residues" evidence="3">
    <location>
        <begin position="815"/>
        <end position="846"/>
    </location>
</feature>
<dbReference type="OrthoDB" id="784962at2759"/>
<dbReference type="GO" id="GO:0006355">
    <property type="term" value="P:regulation of DNA-templated transcription"/>
    <property type="evidence" value="ECO:0007669"/>
    <property type="project" value="TreeGrafter"/>
</dbReference>
<dbReference type="Pfam" id="PF17035">
    <property type="entry name" value="BET"/>
    <property type="match status" value="1"/>
</dbReference>
<feature type="compositionally biased region" description="Basic and acidic residues" evidence="3">
    <location>
        <begin position="160"/>
        <end position="170"/>
    </location>
</feature>
<proteinExistence type="predicted"/>
<organism evidence="6 7">
    <name type="scientific">Pseudocercospora fuligena</name>
    <dbReference type="NCBI Taxonomy" id="685502"/>
    <lineage>
        <taxon>Eukaryota</taxon>
        <taxon>Fungi</taxon>
        <taxon>Dikarya</taxon>
        <taxon>Ascomycota</taxon>
        <taxon>Pezizomycotina</taxon>
        <taxon>Dothideomycetes</taxon>
        <taxon>Dothideomycetidae</taxon>
        <taxon>Mycosphaerellales</taxon>
        <taxon>Mycosphaerellaceae</taxon>
        <taxon>Pseudocercospora</taxon>
    </lineage>
</organism>
<dbReference type="Gene3D" id="1.20.920.10">
    <property type="entry name" value="Bromodomain-like"/>
    <property type="match status" value="2"/>
</dbReference>
<feature type="region of interest" description="Disordered" evidence="3">
    <location>
        <begin position="1"/>
        <end position="295"/>
    </location>
</feature>
<dbReference type="InterPro" id="IPR036427">
    <property type="entry name" value="Bromodomain-like_sf"/>
</dbReference>
<protein>
    <submittedName>
        <fullName evidence="6">Bromodomain-containing factor 1</fullName>
    </submittedName>
</protein>
<dbReference type="GO" id="GO:0005634">
    <property type="term" value="C:nucleus"/>
    <property type="evidence" value="ECO:0007669"/>
    <property type="project" value="TreeGrafter"/>
</dbReference>
<reference evidence="6" key="1">
    <citation type="submission" date="2020-04" db="EMBL/GenBank/DDBJ databases">
        <title>Draft genome resource of the tomato pathogen Pseudocercospora fuligena.</title>
        <authorList>
            <person name="Zaccaron A."/>
        </authorList>
    </citation>
    <scope>NUCLEOTIDE SEQUENCE</scope>
    <source>
        <strain evidence="6">PF001</strain>
    </source>
</reference>
<evidence type="ECO:0000256" key="2">
    <source>
        <dbReference type="PROSITE-ProRule" id="PRU00035"/>
    </source>
</evidence>
<feature type="compositionally biased region" description="Low complexity" evidence="3">
    <location>
        <begin position="130"/>
        <end position="139"/>
    </location>
</feature>
<feature type="compositionally biased region" description="Acidic residues" evidence="3">
    <location>
        <begin position="853"/>
        <end position="865"/>
    </location>
</feature>
<feature type="compositionally biased region" description="Pro residues" evidence="3">
    <location>
        <begin position="119"/>
        <end position="129"/>
    </location>
</feature>
<dbReference type="PANTHER" id="PTHR22880">
    <property type="entry name" value="FALZ-RELATED BROMODOMAIN-CONTAINING PROTEINS"/>
    <property type="match status" value="1"/>
</dbReference>
<dbReference type="PRINTS" id="PR00503">
    <property type="entry name" value="BROMODOMAIN"/>
</dbReference>
<feature type="region of interest" description="Disordered" evidence="3">
    <location>
        <begin position="661"/>
        <end position="708"/>
    </location>
</feature>
<dbReference type="SUPFAM" id="SSF47370">
    <property type="entry name" value="Bromodomain"/>
    <property type="match status" value="2"/>
</dbReference>
<name>A0A8H6R7N6_9PEZI</name>
<evidence type="ECO:0000256" key="1">
    <source>
        <dbReference type="ARBA" id="ARBA00023117"/>
    </source>
</evidence>
<dbReference type="PROSITE" id="PS51525">
    <property type="entry name" value="NET"/>
    <property type="match status" value="1"/>
</dbReference>
<evidence type="ECO:0000259" key="4">
    <source>
        <dbReference type="PROSITE" id="PS50014"/>
    </source>
</evidence>
<feature type="compositionally biased region" description="Acidic residues" evidence="3">
    <location>
        <begin position="620"/>
        <end position="634"/>
    </location>
</feature>
<dbReference type="PROSITE" id="PS50014">
    <property type="entry name" value="BROMODOMAIN_2"/>
    <property type="match status" value="2"/>
</dbReference>
<feature type="compositionally biased region" description="Low complexity" evidence="3">
    <location>
        <begin position="675"/>
        <end position="696"/>
    </location>
</feature>